<organism evidence="1">
    <name type="scientific">Siphoviridae sp. ctGkF2</name>
    <dbReference type="NCBI Taxonomy" id="2827823"/>
    <lineage>
        <taxon>Viruses</taxon>
        <taxon>Duplodnaviria</taxon>
        <taxon>Heunggongvirae</taxon>
        <taxon>Uroviricota</taxon>
        <taxon>Caudoviricetes</taxon>
    </lineage>
</organism>
<accession>A0A8S5TLF6</accession>
<protein>
    <submittedName>
        <fullName evidence="1">Tail completion protein</fullName>
    </submittedName>
</protein>
<sequence>MSEQDYFPRVQEVVLPLLREALPEEVHVSSWIPDIDYREYPIVNIRRLGGYRDSSMPTMLDKPVVEITAYHTDGIEATEELYTRVLDTLFAAHREQRVVDRGYISFIRETMGMTQFSSLFQDTWRIQGLIQIGVRPVREVDYA</sequence>
<evidence type="ECO:0000313" key="1">
    <source>
        <dbReference type="EMBL" id="DAF63952.1"/>
    </source>
</evidence>
<reference evidence="1" key="1">
    <citation type="journal article" date="2021" name="Proc. Natl. Acad. Sci. U.S.A.">
        <title>A Catalog of Tens of Thousands of Viruses from Human Metagenomes Reveals Hidden Associations with Chronic Diseases.</title>
        <authorList>
            <person name="Tisza M.J."/>
            <person name="Buck C.B."/>
        </authorList>
    </citation>
    <scope>NUCLEOTIDE SEQUENCE</scope>
    <source>
        <strain evidence="1">CtGkF2</strain>
    </source>
</reference>
<proteinExistence type="predicted"/>
<name>A0A8S5TLF6_9CAUD</name>
<dbReference type="EMBL" id="BK032847">
    <property type="protein sequence ID" value="DAF63952.1"/>
    <property type="molecule type" value="Genomic_DNA"/>
</dbReference>